<sequence>MHLVDAAQTFVAIFGTFLTIWAPNGRAKECAKNVGPICKDGHTNLIEGHTDPSKGYPVVIKYLRGTVYSMDNKPTCYRNRPTILLPGIGRLFEGEMTVPPNSYDLIKSGTVNMTIKSPNFDDPLCVNGVSQYIALPNSMCVFNLCDFIGRNLCEFLQRPGTHTIREMEEKIGFNSTLILPDAPGILGISLLDIFAGEFHFVFSVETEGKVITNLETPINMQYVPLGLREEEAEEEKHCAILNVFLMHLCESPQIFGISIWRISFCAFHWKFVIVIEPEQFTLAQIYRATPK</sequence>
<organism evidence="2 3">
    <name type="scientific">Globodera rostochiensis</name>
    <name type="common">Golden nematode worm</name>
    <name type="synonym">Heterodera rostochiensis</name>
    <dbReference type="NCBI Taxonomy" id="31243"/>
    <lineage>
        <taxon>Eukaryota</taxon>
        <taxon>Metazoa</taxon>
        <taxon>Ecdysozoa</taxon>
        <taxon>Nematoda</taxon>
        <taxon>Chromadorea</taxon>
        <taxon>Rhabditida</taxon>
        <taxon>Tylenchina</taxon>
        <taxon>Tylenchomorpha</taxon>
        <taxon>Tylenchoidea</taxon>
        <taxon>Heteroderidae</taxon>
        <taxon>Heteroderinae</taxon>
        <taxon>Globodera</taxon>
    </lineage>
</organism>
<accession>A0A914GTF4</accession>
<name>A0A914GTF4_GLORO</name>
<evidence type="ECO:0000256" key="1">
    <source>
        <dbReference type="SAM" id="SignalP"/>
    </source>
</evidence>
<dbReference type="Proteomes" id="UP000887572">
    <property type="component" value="Unplaced"/>
</dbReference>
<reference evidence="3" key="1">
    <citation type="submission" date="2022-11" db="UniProtKB">
        <authorList>
            <consortium name="WormBaseParasite"/>
        </authorList>
    </citation>
    <scope>IDENTIFICATION</scope>
</reference>
<keyword evidence="1" id="KW-0732">Signal</keyword>
<feature type="signal peptide" evidence="1">
    <location>
        <begin position="1"/>
        <end position="27"/>
    </location>
</feature>
<evidence type="ECO:0000313" key="2">
    <source>
        <dbReference type="Proteomes" id="UP000887572"/>
    </source>
</evidence>
<feature type="chain" id="PRO_5037599097" evidence="1">
    <location>
        <begin position="28"/>
        <end position="291"/>
    </location>
</feature>
<protein>
    <submittedName>
        <fullName evidence="3">Uncharacterized protein</fullName>
    </submittedName>
</protein>
<dbReference type="AlphaFoldDB" id="A0A914GTF4"/>
<evidence type="ECO:0000313" key="3">
    <source>
        <dbReference type="WBParaSite" id="Gr19_v10_g112.t1"/>
    </source>
</evidence>
<keyword evidence="2" id="KW-1185">Reference proteome</keyword>
<dbReference type="WBParaSite" id="Gr19_v10_g112.t1">
    <property type="protein sequence ID" value="Gr19_v10_g112.t1"/>
    <property type="gene ID" value="Gr19_v10_g112"/>
</dbReference>
<proteinExistence type="predicted"/>